<evidence type="ECO:0000256" key="2">
    <source>
        <dbReference type="ARBA" id="ARBA00023163"/>
    </source>
</evidence>
<dbReference type="PROSITE" id="PS01124">
    <property type="entry name" value="HTH_ARAC_FAMILY_2"/>
    <property type="match status" value="1"/>
</dbReference>
<dbReference type="SUPFAM" id="SSF46689">
    <property type="entry name" value="Homeodomain-like"/>
    <property type="match status" value="2"/>
</dbReference>
<evidence type="ECO:0000259" key="3">
    <source>
        <dbReference type="PROSITE" id="PS01124"/>
    </source>
</evidence>
<accession>A0ABT0YQY8</accession>
<dbReference type="InterPro" id="IPR009057">
    <property type="entry name" value="Homeodomain-like_sf"/>
</dbReference>
<evidence type="ECO:0000313" key="4">
    <source>
        <dbReference type="EMBL" id="MCM5680672.1"/>
    </source>
</evidence>
<keyword evidence="1" id="KW-0805">Transcription regulation</keyword>
<reference evidence="4" key="1">
    <citation type="submission" date="2022-05" db="EMBL/GenBank/DDBJ databases">
        <title>Schlegelella sp. nov., isolated from mangrove soil.</title>
        <authorList>
            <person name="Liu Y."/>
            <person name="Ge X."/>
            <person name="Liu W."/>
        </authorList>
    </citation>
    <scope>NUCLEOTIDE SEQUENCE</scope>
    <source>
        <strain evidence="4">S2-27</strain>
    </source>
</reference>
<dbReference type="InterPro" id="IPR018060">
    <property type="entry name" value="HTH_AraC"/>
</dbReference>
<evidence type="ECO:0000313" key="5">
    <source>
        <dbReference type="Proteomes" id="UP001165541"/>
    </source>
</evidence>
<organism evidence="4 5">
    <name type="scientific">Caldimonas mangrovi</name>
    <dbReference type="NCBI Taxonomy" id="2944811"/>
    <lineage>
        <taxon>Bacteria</taxon>
        <taxon>Pseudomonadati</taxon>
        <taxon>Pseudomonadota</taxon>
        <taxon>Betaproteobacteria</taxon>
        <taxon>Burkholderiales</taxon>
        <taxon>Sphaerotilaceae</taxon>
        <taxon>Caldimonas</taxon>
    </lineage>
</organism>
<dbReference type="PANTHER" id="PTHR43436">
    <property type="entry name" value="ARAC-FAMILY TRANSCRIPTIONAL REGULATOR"/>
    <property type="match status" value="1"/>
</dbReference>
<name>A0ABT0YQY8_9BURK</name>
<dbReference type="Gene3D" id="1.10.10.60">
    <property type="entry name" value="Homeodomain-like"/>
    <property type="match status" value="2"/>
</dbReference>
<keyword evidence="5" id="KW-1185">Reference proteome</keyword>
<sequence length="299" mass="32558">MESLERLAGLLRRHATVEGLQRTAIPGVSVVRSGALTMPMPVVYEPTLCLIAQGRKQVMLGTTAYVYHPAKYLIASVDLPVTGSVIEASEEAPYLSLVLDLDMAELSDLALRHPLADEADAAPSSGIVLNDTTPALLDAAVRLVGLLDTPDDIEALSPLVVREILYRLLTCPGNGLVRQMAKANSRLNQIARAIAWLREHYNEPFRIDDLADIAGMGRSTFHAHFKAVTSMSPLEFRTQLRLQEARRLMVAEAMDAAGAGYRVGYESPSQFSRDYARMFGMPPAKDAGRLRGSAETAAR</sequence>
<evidence type="ECO:0000256" key="1">
    <source>
        <dbReference type="ARBA" id="ARBA00023015"/>
    </source>
</evidence>
<gene>
    <name evidence="4" type="ORF">M8A51_14185</name>
</gene>
<feature type="domain" description="HTH araC/xylS-type" evidence="3">
    <location>
        <begin position="191"/>
        <end position="289"/>
    </location>
</feature>
<dbReference type="EMBL" id="JAMKFE010000008">
    <property type="protein sequence ID" value="MCM5680672.1"/>
    <property type="molecule type" value="Genomic_DNA"/>
</dbReference>
<dbReference type="Pfam" id="PF12833">
    <property type="entry name" value="HTH_18"/>
    <property type="match status" value="1"/>
</dbReference>
<dbReference type="Proteomes" id="UP001165541">
    <property type="component" value="Unassembled WGS sequence"/>
</dbReference>
<proteinExistence type="predicted"/>
<dbReference type="RefSeq" id="WP_251779127.1">
    <property type="nucleotide sequence ID" value="NZ_JAMKFE010000008.1"/>
</dbReference>
<protein>
    <submittedName>
        <fullName evidence="4">AraC family transcriptional regulator</fullName>
    </submittedName>
</protein>
<keyword evidence="2" id="KW-0804">Transcription</keyword>
<dbReference type="SMART" id="SM00342">
    <property type="entry name" value="HTH_ARAC"/>
    <property type="match status" value="1"/>
</dbReference>
<dbReference type="Pfam" id="PF06719">
    <property type="entry name" value="AraC_N"/>
    <property type="match status" value="1"/>
</dbReference>
<dbReference type="InterPro" id="IPR009594">
    <property type="entry name" value="Tscrpt_reg_HTH_AraC_N"/>
</dbReference>
<comment type="caution">
    <text evidence="4">The sequence shown here is derived from an EMBL/GenBank/DDBJ whole genome shotgun (WGS) entry which is preliminary data.</text>
</comment>
<dbReference type="PANTHER" id="PTHR43436:SF1">
    <property type="entry name" value="TRANSCRIPTIONAL REGULATORY PROTEIN"/>
    <property type="match status" value="1"/>
</dbReference>